<sequence>MDIKFVWSGDDTKALVYYVTDYVTKSSLSFHDSLSLMIKATKNFEEKLLNSSNSVHERSRQLLLKIHNTLASQQELSGPQVASYILDFPDHYTTHEFQTLHLISIE</sequence>
<dbReference type="AlphaFoldDB" id="A0A8S2R5U4"/>
<protein>
    <submittedName>
        <fullName evidence="2">Uncharacterized protein</fullName>
    </submittedName>
</protein>
<gene>
    <name evidence="1" type="ORF">OVA965_LOCUS29946</name>
    <name evidence="2" type="ORF">TMI583_LOCUS30737</name>
</gene>
<accession>A0A8S2R5U4</accession>
<proteinExistence type="predicted"/>
<organism evidence="2 3">
    <name type="scientific">Didymodactylos carnosus</name>
    <dbReference type="NCBI Taxonomy" id="1234261"/>
    <lineage>
        <taxon>Eukaryota</taxon>
        <taxon>Metazoa</taxon>
        <taxon>Spiralia</taxon>
        <taxon>Gnathifera</taxon>
        <taxon>Rotifera</taxon>
        <taxon>Eurotatoria</taxon>
        <taxon>Bdelloidea</taxon>
        <taxon>Philodinida</taxon>
        <taxon>Philodinidae</taxon>
        <taxon>Didymodactylos</taxon>
    </lineage>
</organism>
<reference evidence="2" key="1">
    <citation type="submission" date="2021-02" db="EMBL/GenBank/DDBJ databases">
        <authorList>
            <person name="Nowell W R."/>
        </authorList>
    </citation>
    <scope>NUCLEOTIDE SEQUENCE</scope>
</reference>
<dbReference type="EMBL" id="CAJNOK010021426">
    <property type="protein sequence ID" value="CAF1332311.1"/>
    <property type="molecule type" value="Genomic_DNA"/>
</dbReference>
<comment type="caution">
    <text evidence="2">The sequence shown here is derived from an EMBL/GenBank/DDBJ whole genome shotgun (WGS) entry which is preliminary data.</text>
</comment>
<dbReference type="Proteomes" id="UP000677228">
    <property type="component" value="Unassembled WGS sequence"/>
</dbReference>
<evidence type="ECO:0000313" key="2">
    <source>
        <dbReference type="EMBL" id="CAF4143699.1"/>
    </source>
</evidence>
<evidence type="ECO:0000313" key="1">
    <source>
        <dbReference type="EMBL" id="CAF1332311.1"/>
    </source>
</evidence>
<name>A0A8S2R5U4_9BILA</name>
<evidence type="ECO:0000313" key="3">
    <source>
        <dbReference type="Proteomes" id="UP000682733"/>
    </source>
</evidence>
<dbReference type="Proteomes" id="UP000682733">
    <property type="component" value="Unassembled WGS sequence"/>
</dbReference>
<dbReference type="EMBL" id="CAJOBA010043048">
    <property type="protein sequence ID" value="CAF4143699.1"/>
    <property type="molecule type" value="Genomic_DNA"/>
</dbReference>